<protein>
    <recommendedName>
        <fullName evidence="4">Flagellar FliJ protein</fullName>
    </recommendedName>
</protein>
<evidence type="ECO:0000256" key="1">
    <source>
        <dbReference type="SAM" id="Coils"/>
    </source>
</evidence>
<gene>
    <name evidence="2" type="ORF">WL88_28925</name>
</gene>
<dbReference type="GO" id="GO:0043161">
    <property type="term" value="P:proteasome-mediated ubiquitin-dependent protein catabolic process"/>
    <property type="evidence" value="ECO:0007669"/>
    <property type="project" value="InterPro"/>
</dbReference>
<dbReference type="EMBL" id="LPJV01000062">
    <property type="protein sequence ID" value="KWF45106.1"/>
    <property type="molecule type" value="Genomic_DNA"/>
</dbReference>
<accession>A0AAW3P7K0</accession>
<dbReference type="RefSeq" id="WP_060188458.1">
    <property type="nucleotide sequence ID" value="NZ_LPJS01000011.1"/>
</dbReference>
<comment type="caution">
    <text evidence="2">The sequence shown here is derived from an EMBL/GenBank/DDBJ whole genome shotgun (WGS) entry which is preliminary data.</text>
</comment>
<feature type="coiled-coil region" evidence="1">
    <location>
        <begin position="14"/>
        <end position="48"/>
    </location>
</feature>
<name>A0AAW3P7K0_9BURK</name>
<dbReference type="Gene3D" id="1.10.287.1700">
    <property type="match status" value="1"/>
</dbReference>
<proteinExistence type="predicted"/>
<dbReference type="AlphaFoldDB" id="A0AAW3P7K0"/>
<dbReference type="InterPro" id="IPR053716">
    <property type="entry name" value="Flag_assembly_chemotaxis_eff"/>
</dbReference>
<sequence length="145" mass="16922">MSGRRKVARIAGLVRSREAEIDRLTADLARQEAIRQRIQNNLRTMQQLFDEAGRTNPAAFALLSQNRSGYRQLLLDAMTQHRAALRAHEENMQVSRQLLTARAVRCEVWRREFRRRIRQVEIDEGRGEQRAQDELATQAWRRSAA</sequence>
<dbReference type="GO" id="GO:0006289">
    <property type="term" value="P:nucleotide-excision repair"/>
    <property type="evidence" value="ECO:0007669"/>
    <property type="project" value="InterPro"/>
</dbReference>
<dbReference type="GO" id="GO:0003684">
    <property type="term" value="F:damaged DNA binding"/>
    <property type="evidence" value="ECO:0007669"/>
    <property type="project" value="InterPro"/>
</dbReference>
<dbReference type="InterPro" id="IPR036353">
    <property type="entry name" value="XPC-bd_sf"/>
</dbReference>
<dbReference type="SUPFAM" id="SSF101238">
    <property type="entry name" value="XPC-binding domain"/>
    <property type="match status" value="1"/>
</dbReference>
<evidence type="ECO:0000313" key="3">
    <source>
        <dbReference type="Proteomes" id="UP000063236"/>
    </source>
</evidence>
<reference evidence="2 3" key="1">
    <citation type="submission" date="2015-11" db="EMBL/GenBank/DDBJ databases">
        <title>Expanding the genomic diversity of Burkholderia species for the development of highly accurate diagnostics.</title>
        <authorList>
            <person name="Sahl J."/>
            <person name="Keim P."/>
            <person name="Wagner D."/>
        </authorList>
    </citation>
    <scope>NUCLEOTIDE SEQUENCE [LARGE SCALE GENOMIC DNA]</scope>
    <source>
        <strain evidence="2 3">MSMB378WGS</strain>
    </source>
</reference>
<evidence type="ECO:0008006" key="4">
    <source>
        <dbReference type="Google" id="ProtNLM"/>
    </source>
</evidence>
<evidence type="ECO:0000313" key="2">
    <source>
        <dbReference type="EMBL" id="KWF45106.1"/>
    </source>
</evidence>
<keyword evidence="1" id="KW-0175">Coiled coil</keyword>
<organism evidence="2 3">
    <name type="scientific">Burkholderia diffusa</name>
    <dbReference type="NCBI Taxonomy" id="488732"/>
    <lineage>
        <taxon>Bacteria</taxon>
        <taxon>Pseudomonadati</taxon>
        <taxon>Pseudomonadota</taxon>
        <taxon>Betaproteobacteria</taxon>
        <taxon>Burkholderiales</taxon>
        <taxon>Burkholderiaceae</taxon>
        <taxon>Burkholderia</taxon>
        <taxon>Burkholderia cepacia complex</taxon>
    </lineage>
</organism>
<dbReference type="Proteomes" id="UP000063236">
    <property type="component" value="Unassembled WGS sequence"/>
</dbReference>